<evidence type="ECO:0000256" key="1">
    <source>
        <dbReference type="SAM" id="Phobius"/>
    </source>
</evidence>
<dbReference type="AlphaFoldDB" id="A0A316T9Q8"/>
<organism evidence="2 3">
    <name type="scientific">Nocardioides silvaticus</name>
    <dbReference type="NCBI Taxonomy" id="2201891"/>
    <lineage>
        <taxon>Bacteria</taxon>
        <taxon>Bacillati</taxon>
        <taxon>Actinomycetota</taxon>
        <taxon>Actinomycetes</taxon>
        <taxon>Propionibacteriales</taxon>
        <taxon>Nocardioidaceae</taxon>
        <taxon>Nocardioides</taxon>
    </lineage>
</organism>
<protein>
    <submittedName>
        <fullName evidence="2">Iduronate sulfatase</fullName>
    </submittedName>
</protein>
<feature type="transmembrane region" description="Helical" evidence="1">
    <location>
        <begin position="17"/>
        <end position="36"/>
    </location>
</feature>
<comment type="caution">
    <text evidence="2">The sequence shown here is derived from an EMBL/GenBank/DDBJ whole genome shotgun (WGS) entry which is preliminary data.</text>
</comment>
<reference evidence="2 3" key="1">
    <citation type="submission" date="2018-05" db="EMBL/GenBank/DDBJ databases">
        <title>Nocardioides silvaticus genome.</title>
        <authorList>
            <person name="Li C."/>
            <person name="Wang G."/>
        </authorList>
    </citation>
    <scope>NUCLEOTIDE SEQUENCE [LARGE SCALE GENOMIC DNA]</scope>
    <source>
        <strain evidence="2 3">CCTCC AB 2018079</strain>
    </source>
</reference>
<keyword evidence="3" id="KW-1185">Reference proteome</keyword>
<dbReference type="RefSeq" id="WP_109697358.1">
    <property type="nucleotide sequence ID" value="NZ_QGDD01000012.1"/>
</dbReference>
<name>A0A316T9Q8_9ACTN</name>
<evidence type="ECO:0000313" key="2">
    <source>
        <dbReference type="EMBL" id="PWN01043.1"/>
    </source>
</evidence>
<dbReference type="EMBL" id="QGDD01000012">
    <property type="protein sequence ID" value="PWN01043.1"/>
    <property type="molecule type" value="Genomic_DNA"/>
</dbReference>
<dbReference type="Proteomes" id="UP000245507">
    <property type="component" value="Unassembled WGS sequence"/>
</dbReference>
<gene>
    <name evidence="2" type="ORF">DJ010_20735</name>
</gene>
<accession>A0A316T9Q8</accession>
<dbReference type="Pfam" id="PF14373">
    <property type="entry name" value="Imm_superinfect"/>
    <property type="match status" value="1"/>
</dbReference>
<proteinExistence type="predicted"/>
<dbReference type="InterPro" id="IPR016410">
    <property type="entry name" value="Phage_imm"/>
</dbReference>
<sequence>MYLEVVTDKQDRARQALVAWAATFLTCGYLLPWAVATTRGKANAELVGAVNLFAGWTVVGWFAALTMAVGRHRVAGLRVWTEPGR</sequence>
<keyword evidence="1" id="KW-0812">Transmembrane</keyword>
<keyword evidence="1" id="KW-0472">Membrane</keyword>
<feature type="transmembrane region" description="Helical" evidence="1">
    <location>
        <begin position="48"/>
        <end position="69"/>
    </location>
</feature>
<dbReference type="OrthoDB" id="9814116at2"/>
<keyword evidence="1" id="KW-1133">Transmembrane helix</keyword>
<evidence type="ECO:0000313" key="3">
    <source>
        <dbReference type="Proteomes" id="UP000245507"/>
    </source>
</evidence>